<organism evidence="1 2">
    <name type="scientific">Aspergillus aculeatinus CBS 121060</name>
    <dbReference type="NCBI Taxonomy" id="1448322"/>
    <lineage>
        <taxon>Eukaryota</taxon>
        <taxon>Fungi</taxon>
        <taxon>Dikarya</taxon>
        <taxon>Ascomycota</taxon>
        <taxon>Pezizomycotina</taxon>
        <taxon>Eurotiomycetes</taxon>
        <taxon>Eurotiomycetidae</taxon>
        <taxon>Eurotiales</taxon>
        <taxon>Aspergillaceae</taxon>
        <taxon>Aspergillus</taxon>
        <taxon>Aspergillus subgen. Circumdati</taxon>
    </lineage>
</organism>
<dbReference type="EMBL" id="KZ824949">
    <property type="protein sequence ID" value="RAH71351.1"/>
    <property type="molecule type" value="Genomic_DNA"/>
</dbReference>
<name>A0ACD1HD80_9EURO</name>
<reference evidence="1" key="1">
    <citation type="submission" date="2018-02" db="EMBL/GenBank/DDBJ databases">
        <title>The genomes of Aspergillus section Nigri reveals drivers in fungal speciation.</title>
        <authorList>
            <consortium name="DOE Joint Genome Institute"/>
            <person name="Vesth T.C."/>
            <person name="Nybo J."/>
            <person name="Theobald S."/>
            <person name="Brandl J."/>
            <person name="Frisvad J.C."/>
            <person name="Nielsen K.F."/>
            <person name="Lyhne E.K."/>
            <person name="Kogle M.E."/>
            <person name="Kuo A."/>
            <person name="Riley R."/>
            <person name="Clum A."/>
            <person name="Nolan M."/>
            <person name="Lipzen A."/>
            <person name="Salamov A."/>
            <person name="Henrissat B."/>
            <person name="Wiebenga A."/>
            <person name="De vries R.P."/>
            <person name="Grigoriev I.V."/>
            <person name="Mortensen U.H."/>
            <person name="Andersen M.R."/>
            <person name="Baker S.E."/>
        </authorList>
    </citation>
    <scope>NUCLEOTIDE SEQUENCE</scope>
    <source>
        <strain evidence="1">CBS 121060</strain>
    </source>
</reference>
<evidence type="ECO:0000313" key="2">
    <source>
        <dbReference type="Proteomes" id="UP000249661"/>
    </source>
</evidence>
<keyword evidence="2" id="KW-1185">Reference proteome</keyword>
<sequence length="160" mass="18439">MSMLYFRTQSSYTLFASCGRIFRERQDEVSAAGKQSLVGDIGRSNLRSHKKPNISPPQEFWARIPSWIKDPKLFFDEQGLMLSLEVSPIAGIYQYLDGLGLRGKVDIIRARLVKIVFHRLKERLGLRYIRSDNIDYLVKIISNSGFSDFDPSDIRPKIVR</sequence>
<proteinExistence type="predicted"/>
<evidence type="ECO:0000313" key="1">
    <source>
        <dbReference type="EMBL" id="RAH71351.1"/>
    </source>
</evidence>
<accession>A0ACD1HD80</accession>
<dbReference type="Proteomes" id="UP000249661">
    <property type="component" value="Unassembled WGS sequence"/>
</dbReference>
<gene>
    <name evidence="1" type="ORF">BO66DRAFT_56175</name>
</gene>
<protein>
    <submittedName>
        <fullName evidence="1">Uncharacterized protein</fullName>
    </submittedName>
</protein>